<proteinExistence type="predicted"/>
<accession>Q6A191</accession>
<reference evidence="2" key="1">
    <citation type="submission" date="2004-07" db="EMBL/GenBank/DDBJ databases">
        <title>Simultaneous identification of multiple antigenic peptides from Cryptosporidium parvum sporozoites by screening a histidine-tag expression library.</title>
        <authorList>
            <person name="Trasarti E."/>
            <person name="Pozio E."/>
            <person name="Tosini F."/>
        </authorList>
    </citation>
    <scope>NUCLEOTIDE SEQUENCE</scope>
</reference>
<organism evidence="2">
    <name type="scientific">Cryptosporidium parvum</name>
    <dbReference type="NCBI Taxonomy" id="5807"/>
    <lineage>
        <taxon>Eukaryota</taxon>
        <taxon>Sar</taxon>
        <taxon>Alveolata</taxon>
        <taxon>Apicomplexa</taxon>
        <taxon>Conoidasida</taxon>
        <taxon>Coccidia</taxon>
        <taxon>Eucoccidiorida</taxon>
        <taxon>Eimeriorina</taxon>
        <taxon>Cryptosporidiidae</taxon>
        <taxon>Cryptosporidium</taxon>
    </lineage>
</organism>
<evidence type="ECO:0000313" key="2">
    <source>
        <dbReference type="EMBL" id="CAH10750.1"/>
    </source>
</evidence>
<feature type="non-terminal residue" evidence="2">
    <location>
        <position position="1"/>
    </location>
</feature>
<name>Q6A191_CRYPV</name>
<dbReference type="EMBL" id="AJ786348">
    <property type="protein sequence ID" value="CAH10750.1"/>
    <property type="molecule type" value="Genomic_DNA"/>
</dbReference>
<dbReference type="AlphaFoldDB" id="Q6A191"/>
<protein>
    <submittedName>
        <fullName evidence="2">SAIC4 protein</fullName>
    </submittedName>
</protein>
<feature type="non-terminal residue" evidence="2">
    <location>
        <position position="36"/>
    </location>
</feature>
<gene>
    <name evidence="2" type="primary">saIC4</name>
</gene>
<sequence length="36" mass="3827">DPDYYQKVQAQMENTGPGGMGLPCIVQSEESQGGDP</sequence>
<feature type="region of interest" description="Disordered" evidence="1">
    <location>
        <begin position="13"/>
        <end position="36"/>
    </location>
</feature>
<evidence type="ECO:0000256" key="1">
    <source>
        <dbReference type="SAM" id="MobiDB-lite"/>
    </source>
</evidence>